<comment type="caution">
    <text evidence="1">The sequence shown here is derived from an EMBL/GenBank/DDBJ whole genome shotgun (WGS) entry which is preliminary data.</text>
</comment>
<sequence length="108" mass="12574">MNVRKAVERKMVDWECKKDYREEAMLVWKYDEDITGSGEAGWVRSVMQKPTLQKSNLVNYWLNDFSVNLISSHLDFSHSAREEEAESCLNKSELTARVEIFAAVTKVR</sequence>
<dbReference type="Proteomes" id="UP000324222">
    <property type="component" value="Unassembled WGS sequence"/>
</dbReference>
<evidence type="ECO:0000313" key="2">
    <source>
        <dbReference type="Proteomes" id="UP000324222"/>
    </source>
</evidence>
<dbReference type="AlphaFoldDB" id="A0A5B7G5S8"/>
<protein>
    <submittedName>
        <fullName evidence="1">Uncharacterized protein</fullName>
    </submittedName>
</protein>
<organism evidence="1 2">
    <name type="scientific">Portunus trituberculatus</name>
    <name type="common">Swimming crab</name>
    <name type="synonym">Neptunus trituberculatus</name>
    <dbReference type="NCBI Taxonomy" id="210409"/>
    <lineage>
        <taxon>Eukaryota</taxon>
        <taxon>Metazoa</taxon>
        <taxon>Ecdysozoa</taxon>
        <taxon>Arthropoda</taxon>
        <taxon>Crustacea</taxon>
        <taxon>Multicrustacea</taxon>
        <taxon>Malacostraca</taxon>
        <taxon>Eumalacostraca</taxon>
        <taxon>Eucarida</taxon>
        <taxon>Decapoda</taxon>
        <taxon>Pleocyemata</taxon>
        <taxon>Brachyura</taxon>
        <taxon>Eubrachyura</taxon>
        <taxon>Portunoidea</taxon>
        <taxon>Portunidae</taxon>
        <taxon>Portuninae</taxon>
        <taxon>Portunus</taxon>
    </lineage>
</organism>
<dbReference type="EMBL" id="VSRR010011269">
    <property type="protein sequence ID" value="MPC52947.1"/>
    <property type="molecule type" value="Genomic_DNA"/>
</dbReference>
<name>A0A5B7G5S8_PORTR</name>
<reference evidence="1 2" key="1">
    <citation type="submission" date="2019-05" db="EMBL/GenBank/DDBJ databases">
        <title>Another draft genome of Portunus trituberculatus and its Hox gene families provides insights of decapod evolution.</title>
        <authorList>
            <person name="Jeong J.-H."/>
            <person name="Song I."/>
            <person name="Kim S."/>
            <person name="Choi T."/>
            <person name="Kim D."/>
            <person name="Ryu S."/>
            <person name="Kim W."/>
        </authorList>
    </citation>
    <scope>NUCLEOTIDE SEQUENCE [LARGE SCALE GENOMIC DNA]</scope>
    <source>
        <tissue evidence="1">Muscle</tissue>
    </source>
</reference>
<gene>
    <name evidence="1" type="ORF">E2C01_046828</name>
</gene>
<proteinExistence type="predicted"/>
<evidence type="ECO:0000313" key="1">
    <source>
        <dbReference type="EMBL" id="MPC52947.1"/>
    </source>
</evidence>
<accession>A0A5B7G5S8</accession>
<keyword evidence="2" id="KW-1185">Reference proteome</keyword>